<reference evidence="10 11" key="1">
    <citation type="submission" date="2016-10" db="EMBL/GenBank/DDBJ databases">
        <authorList>
            <person name="de Groot N.N."/>
        </authorList>
    </citation>
    <scope>NUCLEOTIDE SEQUENCE [LARGE SCALE GENOMIC DNA]</scope>
    <source>
        <strain evidence="10 11">Z-7982</strain>
    </source>
</reference>
<feature type="binding site" description="in other chain" evidence="8">
    <location>
        <position position="319"/>
    </location>
    <ligand>
        <name>IMP</name>
        <dbReference type="ChEBI" id="CHEBI:58053"/>
        <note>ligand shared between dimeric partners</note>
    </ligand>
</feature>
<comment type="subunit">
    <text evidence="1 8">Homodimer.</text>
</comment>
<dbReference type="Gene3D" id="3.40.440.10">
    <property type="entry name" value="Adenylosuccinate Synthetase, subunit A, domain 1"/>
    <property type="match status" value="1"/>
</dbReference>
<evidence type="ECO:0000256" key="3">
    <source>
        <dbReference type="ARBA" id="ARBA00022723"/>
    </source>
</evidence>
<dbReference type="InterPro" id="IPR042109">
    <property type="entry name" value="Adenylosuccinate_synth_dom1"/>
</dbReference>
<feature type="binding site" description="in other chain" evidence="8">
    <location>
        <begin position="54"/>
        <end position="57"/>
    </location>
    <ligand>
        <name>IMP</name>
        <dbReference type="ChEBI" id="CHEBI:58053"/>
        <note>ligand shared between dimeric partners</note>
    </ligand>
</feature>
<feature type="binding site" description="in other chain" evidence="8">
    <location>
        <position position="255"/>
    </location>
    <ligand>
        <name>IMP</name>
        <dbReference type="ChEBI" id="CHEBI:58053"/>
        <note>ligand shared between dimeric partners</note>
    </ligand>
</feature>
<gene>
    <name evidence="8" type="primary">purA</name>
    <name evidence="10" type="ORF">SAMN04515625_1016</name>
</gene>
<comment type="function">
    <text evidence="8">Plays an important role in the de novo pathway of purine nucleotide biosynthesis. Catalyzes the first committed step in the biosynthesis of AMP from IMP.</text>
</comment>
<evidence type="ECO:0000313" key="10">
    <source>
        <dbReference type="EMBL" id="SDW48864.1"/>
    </source>
</evidence>
<feature type="binding site" evidence="8">
    <location>
        <position position="56"/>
    </location>
    <ligand>
        <name>Mg(2+)</name>
        <dbReference type="ChEBI" id="CHEBI:18420"/>
    </ligand>
</feature>
<evidence type="ECO:0000256" key="9">
    <source>
        <dbReference type="RuleBase" id="RU000520"/>
    </source>
</evidence>
<dbReference type="FunFam" id="3.90.170.10:FF:000001">
    <property type="entry name" value="Adenylosuccinate synthetase"/>
    <property type="match status" value="1"/>
</dbReference>
<keyword evidence="6 8" id="KW-0460">Magnesium</keyword>
<sequence length="440" mass="48019">MASQTKHYYGYNAILSTMFTIITGAQFGDEGKGKVVDLMAGDYDIVARFQGGDNAGHTVKVKDEIYKLHLIPSGFLLDSRVLIGPGTVLNPEVMVEEIRMLEEAGVKVSAEKLGIDGKTSIIMPYHIELDGLKEATRSEKIGTTKRGIGFAYIDKIARDEVHFSDLIDEKRLMQRLSDLASHKEEEINAMGGDPSIVTESSLVDRYISLGRELAPYIADVSYEINTALDEGKNVLAEGAQGSHLDVIHGTQKFVTSSSTIAGSACANLGVGPTRVNEVLAIVKSYITRVGAGPLPTEQEGDAGQHLHDVGHEFGTTTGRSRRCGWFDMPLAKKSVYLNGYTSIALTKLDVLTGLDPVKICVGYELDGKVIGYPPEDTSKLARCVPVYEDMEGWDTDLTSVAGYEDLPQKAREYVERLEKLMGIPVKYISVGPGREQTFMK</sequence>
<dbReference type="GO" id="GO:0005737">
    <property type="term" value="C:cytoplasm"/>
    <property type="evidence" value="ECO:0007669"/>
    <property type="project" value="UniProtKB-SubCell"/>
</dbReference>
<feature type="binding site" description="in other chain" evidence="8">
    <location>
        <position position="240"/>
    </location>
    <ligand>
        <name>IMP</name>
        <dbReference type="ChEBI" id="CHEBI:58053"/>
        <note>ligand shared between dimeric partners</note>
    </ligand>
</feature>
<dbReference type="InterPro" id="IPR027417">
    <property type="entry name" value="P-loop_NTPase"/>
</dbReference>
<feature type="active site" description="Proton acceptor" evidence="8">
    <location>
        <position position="29"/>
    </location>
</feature>
<feature type="binding site" evidence="8">
    <location>
        <begin position="56"/>
        <end position="58"/>
    </location>
    <ligand>
        <name>GTP</name>
        <dbReference type="ChEBI" id="CHEBI:37565"/>
    </ligand>
</feature>
<dbReference type="Gene3D" id="3.90.170.10">
    <property type="entry name" value="Adenylosuccinate Synthetase, subunit A, domain 3"/>
    <property type="match status" value="1"/>
</dbReference>
<comment type="similarity">
    <text evidence="8 9">Belongs to the adenylosuccinate synthetase family.</text>
</comment>
<dbReference type="NCBIfam" id="TIGR00184">
    <property type="entry name" value="purA"/>
    <property type="match status" value="1"/>
</dbReference>
<dbReference type="UniPathway" id="UPA00075">
    <property type="reaction ID" value="UER00335"/>
</dbReference>
<dbReference type="PANTHER" id="PTHR11846:SF0">
    <property type="entry name" value="ADENYLOSUCCINATE SYNTHETASE"/>
    <property type="match status" value="1"/>
</dbReference>
<evidence type="ECO:0000256" key="5">
    <source>
        <dbReference type="ARBA" id="ARBA00022755"/>
    </source>
</evidence>
<dbReference type="GO" id="GO:0044208">
    <property type="term" value="P:'de novo' AMP biosynthetic process"/>
    <property type="evidence" value="ECO:0007669"/>
    <property type="project" value="UniProtKB-UniRule"/>
</dbReference>
<dbReference type="Proteomes" id="UP000198669">
    <property type="component" value="Unassembled WGS sequence"/>
</dbReference>
<feature type="binding site" description="in other chain" evidence="8">
    <location>
        <begin position="29"/>
        <end position="32"/>
    </location>
    <ligand>
        <name>IMP</name>
        <dbReference type="ChEBI" id="CHEBI:58053"/>
        <note>ligand shared between dimeric partners</note>
    </ligand>
</feature>
<feature type="active site" description="Proton donor" evidence="8">
    <location>
        <position position="57"/>
    </location>
</feature>
<evidence type="ECO:0000256" key="7">
    <source>
        <dbReference type="ARBA" id="ARBA00023134"/>
    </source>
</evidence>
<dbReference type="SMART" id="SM00788">
    <property type="entry name" value="Adenylsucc_synt"/>
    <property type="match status" value="1"/>
</dbReference>
<evidence type="ECO:0000256" key="6">
    <source>
        <dbReference type="ARBA" id="ARBA00022842"/>
    </source>
</evidence>
<dbReference type="FunFam" id="1.10.300.10:FF:000001">
    <property type="entry name" value="Adenylosuccinate synthetase"/>
    <property type="match status" value="1"/>
</dbReference>
<proteinExistence type="inferred from homology"/>
<dbReference type="GO" id="GO:0000287">
    <property type="term" value="F:magnesium ion binding"/>
    <property type="evidence" value="ECO:0007669"/>
    <property type="project" value="UniProtKB-UniRule"/>
</dbReference>
<feature type="binding site" evidence="8">
    <location>
        <begin position="315"/>
        <end position="321"/>
    </location>
    <ligand>
        <name>substrate</name>
    </ligand>
</feature>
<feature type="binding site" evidence="8">
    <location>
        <begin position="28"/>
        <end position="34"/>
    </location>
    <ligand>
        <name>GTP</name>
        <dbReference type="ChEBI" id="CHEBI:37565"/>
    </ligand>
</feature>
<organism evidence="10 11">
    <name type="scientific">Methanohalophilus halophilus</name>
    <dbReference type="NCBI Taxonomy" id="2177"/>
    <lineage>
        <taxon>Archaea</taxon>
        <taxon>Methanobacteriati</taxon>
        <taxon>Methanobacteriota</taxon>
        <taxon>Stenosarchaea group</taxon>
        <taxon>Methanomicrobia</taxon>
        <taxon>Methanosarcinales</taxon>
        <taxon>Methanosarcinaceae</taxon>
        <taxon>Methanohalophilus</taxon>
    </lineage>
</organism>
<evidence type="ECO:0000256" key="8">
    <source>
        <dbReference type="HAMAP-Rule" id="MF_00011"/>
    </source>
</evidence>
<evidence type="ECO:0000313" key="11">
    <source>
        <dbReference type="Proteomes" id="UP000198669"/>
    </source>
</evidence>
<name>A0A1H2U0D4_9EURY</name>
<dbReference type="EC" id="6.3.4.4" evidence="8 9"/>
<comment type="pathway">
    <text evidence="8 9">Purine metabolism; AMP biosynthesis via de novo pathway; AMP from IMP: step 1/2.</text>
</comment>
<dbReference type="Gene3D" id="1.10.300.10">
    <property type="entry name" value="Adenylosuccinate Synthetase, subunit A, domain 2"/>
    <property type="match status" value="1"/>
</dbReference>
<feature type="binding site" evidence="8">
    <location>
        <position position="29"/>
    </location>
    <ligand>
        <name>Mg(2+)</name>
        <dbReference type="ChEBI" id="CHEBI:18420"/>
    </ligand>
</feature>
<evidence type="ECO:0000256" key="4">
    <source>
        <dbReference type="ARBA" id="ARBA00022741"/>
    </source>
</evidence>
<dbReference type="GO" id="GO:0046040">
    <property type="term" value="P:IMP metabolic process"/>
    <property type="evidence" value="ECO:0007669"/>
    <property type="project" value="TreeGrafter"/>
</dbReference>
<comment type="catalytic activity">
    <reaction evidence="8 9">
        <text>IMP + L-aspartate + GTP = N(6)-(1,2-dicarboxyethyl)-AMP + GDP + phosphate + 2 H(+)</text>
        <dbReference type="Rhea" id="RHEA:15753"/>
        <dbReference type="ChEBI" id="CHEBI:15378"/>
        <dbReference type="ChEBI" id="CHEBI:29991"/>
        <dbReference type="ChEBI" id="CHEBI:37565"/>
        <dbReference type="ChEBI" id="CHEBI:43474"/>
        <dbReference type="ChEBI" id="CHEBI:57567"/>
        <dbReference type="ChEBI" id="CHEBI:58053"/>
        <dbReference type="ChEBI" id="CHEBI:58189"/>
        <dbReference type="EC" id="6.3.4.4"/>
    </reaction>
</comment>
<dbReference type="GO" id="GO:0004019">
    <property type="term" value="F:adenylosuccinate synthase activity"/>
    <property type="evidence" value="ECO:0007669"/>
    <property type="project" value="UniProtKB-UniRule"/>
</dbReference>
<dbReference type="PANTHER" id="PTHR11846">
    <property type="entry name" value="ADENYLOSUCCINATE SYNTHETASE"/>
    <property type="match status" value="1"/>
</dbReference>
<dbReference type="InterPro" id="IPR018220">
    <property type="entry name" value="Adenylosuccin_syn_GTP-bd"/>
</dbReference>
<feature type="binding site" evidence="8">
    <location>
        <position position="321"/>
    </location>
    <ligand>
        <name>GTP</name>
        <dbReference type="ChEBI" id="CHEBI:37565"/>
    </ligand>
</feature>
<dbReference type="CDD" id="cd03108">
    <property type="entry name" value="AdSS"/>
    <property type="match status" value="1"/>
</dbReference>
<keyword evidence="8" id="KW-0963">Cytoplasm</keyword>
<dbReference type="NCBIfam" id="NF002223">
    <property type="entry name" value="PRK01117.1"/>
    <property type="match status" value="1"/>
</dbReference>
<evidence type="ECO:0000256" key="1">
    <source>
        <dbReference type="ARBA" id="ARBA00011738"/>
    </source>
</evidence>
<keyword evidence="2 8" id="KW-0436">Ligase</keyword>
<feature type="binding site" description="in other chain" evidence="8">
    <location>
        <position position="144"/>
    </location>
    <ligand>
        <name>IMP</name>
        <dbReference type="ChEBI" id="CHEBI:58053"/>
        <note>ligand shared between dimeric partners</note>
    </ligand>
</feature>
<protein>
    <recommendedName>
        <fullName evidence="8 9">Adenylosuccinate synthetase</fullName>
        <shortName evidence="8">AMPSase</shortName>
        <shortName evidence="8">AdSS</shortName>
        <ecNumber evidence="8 9">6.3.4.4</ecNumber>
    </recommendedName>
    <alternativeName>
        <fullName evidence="8">IMP--aspartate ligase</fullName>
    </alternativeName>
</protein>
<dbReference type="AlphaFoldDB" id="A0A1H2U0D4"/>
<dbReference type="InterPro" id="IPR001114">
    <property type="entry name" value="Adenylosuccinate_synthetase"/>
</dbReference>
<dbReference type="SUPFAM" id="SSF52540">
    <property type="entry name" value="P-loop containing nucleoside triphosphate hydrolases"/>
    <property type="match status" value="1"/>
</dbReference>
<evidence type="ECO:0000256" key="2">
    <source>
        <dbReference type="ARBA" id="ARBA00022598"/>
    </source>
</evidence>
<keyword evidence="3 8" id="KW-0479">Metal-binding</keyword>
<comment type="cofactor">
    <cofactor evidence="8">
        <name>Mg(2+)</name>
        <dbReference type="ChEBI" id="CHEBI:18420"/>
    </cofactor>
    <text evidence="8">Binds 1 Mg(2+) ion per subunit.</text>
</comment>
<dbReference type="HAMAP" id="MF_00011">
    <property type="entry name" value="Adenylosucc_synth"/>
    <property type="match status" value="1"/>
</dbReference>
<accession>A0A1H2U0D4</accession>
<dbReference type="InterPro" id="IPR042111">
    <property type="entry name" value="Adenylosuccinate_synth_dom3"/>
</dbReference>
<dbReference type="GO" id="GO:0005525">
    <property type="term" value="F:GTP binding"/>
    <property type="evidence" value="ECO:0007669"/>
    <property type="project" value="UniProtKB-UniRule"/>
</dbReference>
<feature type="binding site" evidence="8">
    <location>
        <begin position="347"/>
        <end position="349"/>
    </location>
    <ligand>
        <name>GTP</name>
        <dbReference type="ChEBI" id="CHEBI:37565"/>
    </ligand>
</feature>
<dbReference type="Pfam" id="PF00709">
    <property type="entry name" value="Adenylsucc_synt"/>
    <property type="match status" value="1"/>
</dbReference>
<keyword evidence="5 8" id="KW-0658">Purine biosynthesis</keyword>
<comment type="subcellular location">
    <subcellularLocation>
        <location evidence="8">Cytoplasm</location>
    </subcellularLocation>
</comment>
<feature type="binding site" evidence="8">
    <location>
        <begin position="429"/>
        <end position="431"/>
    </location>
    <ligand>
        <name>GTP</name>
        <dbReference type="ChEBI" id="CHEBI:37565"/>
    </ligand>
</feature>
<feature type="binding site" evidence="8">
    <location>
        <position position="158"/>
    </location>
    <ligand>
        <name>IMP</name>
        <dbReference type="ChEBI" id="CHEBI:58053"/>
        <note>ligand shared between dimeric partners</note>
    </ligand>
</feature>
<dbReference type="InterPro" id="IPR042110">
    <property type="entry name" value="Adenylosuccinate_synth_dom2"/>
</dbReference>
<keyword evidence="7 8" id="KW-0342">GTP-binding</keyword>
<dbReference type="EMBL" id="FNMU01000003">
    <property type="protein sequence ID" value="SDW48864.1"/>
    <property type="molecule type" value="Genomic_DNA"/>
</dbReference>
<keyword evidence="4 8" id="KW-0547">Nucleotide-binding</keyword>
<dbReference type="PROSITE" id="PS01266">
    <property type="entry name" value="ADENYLOSUCCIN_SYN_1"/>
    <property type="match status" value="1"/>
</dbReference>